<keyword evidence="6" id="KW-1185">Reference proteome</keyword>
<organism evidence="5 6">
    <name type="scientific">Nezara viridula</name>
    <name type="common">Southern green stink bug</name>
    <name type="synonym">Cimex viridulus</name>
    <dbReference type="NCBI Taxonomy" id="85310"/>
    <lineage>
        <taxon>Eukaryota</taxon>
        <taxon>Metazoa</taxon>
        <taxon>Ecdysozoa</taxon>
        <taxon>Arthropoda</taxon>
        <taxon>Hexapoda</taxon>
        <taxon>Insecta</taxon>
        <taxon>Pterygota</taxon>
        <taxon>Neoptera</taxon>
        <taxon>Paraneoptera</taxon>
        <taxon>Hemiptera</taxon>
        <taxon>Heteroptera</taxon>
        <taxon>Panheteroptera</taxon>
        <taxon>Pentatomomorpha</taxon>
        <taxon>Pentatomoidea</taxon>
        <taxon>Pentatomidae</taxon>
        <taxon>Pentatominae</taxon>
        <taxon>Nezara</taxon>
    </lineage>
</organism>
<feature type="domain" description="PID" evidence="4">
    <location>
        <begin position="141"/>
        <end position="176"/>
    </location>
</feature>
<dbReference type="EMBL" id="OV725078">
    <property type="protein sequence ID" value="CAH1392847.1"/>
    <property type="molecule type" value="Genomic_DNA"/>
</dbReference>
<dbReference type="GO" id="GO:0005886">
    <property type="term" value="C:plasma membrane"/>
    <property type="evidence" value="ECO:0007669"/>
    <property type="project" value="TreeGrafter"/>
</dbReference>
<accession>A0A9P0ED05</accession>
<evidence type="ECO:0000313" key="6">
    <source>
        <dbReference type="Proteomes" id="UP001152798"/>
    </source>
</evidence>
<dbReference type="GO" id="GO:0005737">
    <property type="term" value="C:cytoplasm"/>
    <property type="evidence" value="ECO:0007669"/>
    <property type="project" value="TreeGrafter"/>
</dbReference>
<dbReference type="GO" id="GO:0043197">
    <property type="term" value="C:dendritic spine"/>
    <property type="evidence" value="ECO:0007669"/>
    <property type="project" value="TreeGrafter"/>
</dbReference>
<evidence type="ECO:0000259" key="4">
    <source>
        <dbReference type="Pfam" id="PF00640"/>
    </source>
</evidence>
<dbReference type="InterPro" id="IPR051230">
    <property type="entry name" value="APP-Binding"/>
</dbReference>
<dbReference type="PANTHER" id="PTHR12345">
    <property type="entry name" value="SYNTENIN RELATED"/>
    <property type="match status" value="1"/>
</dbReference>
<keyword evidence="1" id="KW-0813">Transport</keyword>
<evidence type="ECO:0000256" key="1">
    <source>
        <dbReference type="ARBA" id="ARBA00022448"/>
    </source>
</evidence>
<evidence type="ECO:0000313" key="5">
    <source>
        <dbReference type="EMBL" id="CAH1392847.1"/>
    </source>
</evidence>
<feature type="compositionally biased region" description="Basic and acidic residues" evidence="3">
    <location>
        <begin position="111"/>
        <end position="125"/>
    </location>
</feature>
<keyword evidence="2" id="KW-0677">Repeat</keyword>
<protein>
    <recommendedName>
        <fullName evidence="4">PID domain-containing protein</fullName>
    </recommendedName>
</protein>
<dbReference type="Gene3D" id="2.30.29.30">
    <property type="entry name" value="Pleckstrin-homology domain (PH domain)/Phosphotyrosine-binding domain (PTB)"/>
    <property type="match status" value="1"/>
</dbReference>
<dbReference type="PANTHER" id="PTHR12345:SF16">
    <property type="entry name" value="X11L, ISOFORM F-RELATED"/>
    <property type="match status" value="1"/>
</dbReference>
<dbReference type="Proteomes" id="UP001152798">
    <property type="component" value="Chromosome 2"/>
</dbReference>
<dbReference type="InterPro" id="IPR006020">
    <property type="entry name" value="PTB/PI_dom"/>
</dbReference>
<dbReference type="InterPro" id="IPR011993">
    <property type="entry name" value="PH-like_dom_sf"/>
</dbReference>
<dbReference type="OrthoDB" id="5987010at2759"/>
<dbReference type="SUPFAM" id="SSF50729">
    <property type="entry name" value="PH domain-like"/>
    <property type="match status" value="1"/>
</dbReference>
<name>A0A9P0ED05_NEZVI</name>
<dbReference type="AlphaFoldDB" id="A0A9P0ED05"/>
<reference evidence="5" key="1">
    <citation type="submission" date="2022-01" db="EMBL/GenBank/DDBJ databases">
        <authorList>
            <person name="King R."/>
        </authorList>
    </citation>
    <scope>NUCLEOTIDE SEQUENCE</scope>
</reference>
<dbReference type="Pfam" id="PF00640">
    <property type="entry name" value="PID"/>
    <property type="match status" value="1"/>
</dbReference>
<feature type="compositionally biased region" description="Low complexity" evidence="3">
    <location>
        <begin position="77"/>
        <end position="87"/>
    </location>
</feature>
<feature type="region of interest" description="Disordered" evidence="3">
    <location>
        <begin position="59"/>
        <end position="125"/>
    </location>
</feature>
<evidence type="ECO:0000256" key="3">
    <source>
        <dbReference type="SAM" id="MobiDB-lite"/>
    </source>
</evidence>
<gene>
    <name evidence="5" type="ORF">NEZAVI_LOCUS3604</name>
</gene>
<evidence type="ECO:0000256" key="2">
    <source>
        <dbReference type="ARBA" id="ARBA00022737"/>
    </source>
</evidence>
<proteinExistence type="predicted"/>
<sequence length="279" mass="31612">MWIFGNEEADELARNGVEIPFNRLELALGISKRHQRNEADTDLETDRLLGQQRTDDQTVIDDKLAWRKNKKRNGKNSPSPSQSQDSSNEIVPKSPEISVAEDSSQNMKIINKKDKEGSKKKGRNKEVMIHEPAVLIEGVLFRARYLGSTQLVCEGQPTKSTRMMQAEEAVSRIKVSHHAGCHLAKGSDTDDTLTSDLEVDDLGPGSLYRLRFLGSVTIEEEEEGTSHRKLKKAMVEEAVLKIKVDRPMSVLNLSSFELFETGHPHKYLWISLFYFKIYV</sequence>
<dbReference type="GO" id="GO:0007268">
    <property type="term" value="P:chemical synaptic transmission"/>
    <property type="evidence" value="ECO:0007669"/>
    <property type="project" value="TreeGrafter"/>
</dbReference>